<dbReference type="FunFam" id="3.40.50.10140:FF:000007">
    <property type="entry name" value="Disease resistance protein (TIR-NBS-LRR class)"/>
    <property type="match status" value="1"/>
</dbReference>
<reference evidence="3 4" key="1">
    <citation type="submission" date="2013-09" db="EMBL/GenBank/DDBJ databases">
        <title>Corchorus capsularis genome sequencing.</title>
        <authorList>
            <person name="Alam M."/>
            <person name="Haque M.S."/>
            <person name="Islam M.S."/>
            <person name="Emdad E.M."/>
            <person name="Islam M.M."/>
            <person name="Ahmed B."/>
            <person name="Halim A."/>
            <person name="Hossen Q.M.M."/>
            <person name="Hossain M.Z."/>
            <person name="Ahmed R."/>
            <person name="Khan M.M."/>
            <person name="Islam R."/>
            <person name="Rashid M.M."/>
            <person name="Khan S.A."/>
            <person name="Rahman M.S."/>
            <person name="Alam M."/>
        </authorList>
    </citation>
    <scope>NUCLEOTIDE SEQUENCE [LARGE SCALE GENOMIC DNA]</scope>
    <source>
        <strain evidence="4">cv. CVL-1</strain>
        <tissue evidence="3">Whole seedling</tissue>
    </source>
</reference>
<feature type="domain" description="TIR" evidence="2">
    <location>
        <begin position="16"/>
        <end position="168"/>
    </location>
</feature>
<dbReference type="EMBL" id="AWWV01008193">
    <property type="protein sequence ID" value="OMO92483.1"/>
    <property type="molecule type" value="Genomic_DNA"/>
</dbReference>
<proteinExistence type="predicted"/>
<dbReference type="Pfam" id="PF01582">
    <property type="entry name" value="TIR"/>
    <property type="match status" value="1"/>
</dbReference>
<dbReference type="Gramene" id="OMO92483">
    <property type="protein sequence ID" value="OMO92483"/>
    <property type="gene ID" value="CCACVL1_06834"/>
</dbReference>
<dbReference type="STRING" id="210143.A0A1R3JC97"/>
<dbReference type="PROSITE" id="PS50104">
    <property type="entry name" value="TIR"/>
    <property type="match status" value="1"/>
</dbReference>
<dbReference type="OMA" id="SATCAYH"/>
<dbReference type="SMART" id="SM00255">
    <property type="entry name" value="TIR"/>
    <property type="match status" value="1"/>
</dbReference>
<dbReference type="Proteomes" id="UP000188268">
    <property type="component" value="Unassembled WGS sequence"/>
</dbReference>
<dbReference type="PANTHER" id="PTHR32009:SF152">
    <property type="entry name" value="NEUTRAL_ALKALINE INVERTASE"/>
    <property type="match status" value="1"/>
</dbReference>
<keyword evidence="1" id="KW-0520">NAD</keyword>
<accession>A0A1R3JC97</accession>
<name>A0A1R3JC97_COCAP</name>
<evidence type="ECO:0000256" key="1">
    <source>
        <dbReference type="ARBA" id="ARBA00023027"/>
    </source>
</evidence>
<comment type="caution">
    <text evidence="3">The sequence shown here is derived from an EMBL/GenBank/DDBJ whole genome shotgun (WGS) entry which is preliminary data.</text>
</comment>
<organism evidence="3 4">
    <name type="scientific">Corchorus capsularis</name>
    <name type="common">Jute</name>
    <dbReference type="NCBI Taxonomy" id="210143"/>
    <lineage>
        <taxon>Eukaryota</taxon>
        <taxon>Viridiplantae</taxon>
        <taxon>Streptophyta</taxon>
        <taxon>Embryophyta</taxon>
        <taxon>Tracheophyta</taxon>
        <taxon>Spermatophyta</taxon>
        <taxon>Magnoliopsida</taxon>
        <taxon>eudicotyledons</taxon>
        <taxon>Gunneridae</taxon>
        <taxon>Pentapetalae</taxon>
        <taxon>rosids</taxon>
        <taxon>malvids</taxon>
        <taxon>Malvales</taxon>
        <taxon>Malvaceae</taxon>
        <taxon>Grewioideae</taxon>
        <taxon>Apeibeae</taxon>
        <taxon>Corchorus</taxon>
    </lineage>
</organism>
<protein>
    <recommendedName>
        <fullName evidence="2">TIR domain-containing protein</fullName>
    </recommendedName>
</protein>
<dbReference type="GO" id="GO:0007165">
    <property type="term" value="P:signal transduction"/>
    <property type="evidence" value="ECO:0007669"/>
    <property type="project" value="InterPro"/>
</dbReference>
<evidence type="ECO:0000313" key="3">
    <source>
        <dbReference type="EMBL" id="OMO92483.1"/>
    </source>
</evidence>
<dbReference type="InterPro" id="IPR000157">
    <property type="entry name" value="TIR_dom"/>
</dbReference>
<evidence type="ECO:0000313" key="4">
    <source>
        <dbReference type="Proteomes" id="UP000188268"/>
    </source>
</evidence>
<keyword evidence="4" id="KW-1185">Reference proteome</keyword>
<dbReference type="OrthoDB" id="6160824at2759"/>
<gene>
    <name evidence="3" type="ORF">CCACVL1_06834</name>
</gene>
<dbReference type="AlphaFoldDB" id="A0A1R3JC97"/>
<dbReference type="InterPro" id="IPR035897">
    <property type="entry name" value="Toll_tir_struct_dom_sf"/>
</dbReference>
<dbReference type="SUPFAM" id="SSF52200">
    <property type="entry name" value="Toll/Interleukin receptor TIR domain"/>
    <property type="match status" value="1"/>
</dbReference>
<evidence type="ECO:0000259" key="2">
    <source>
        <dbReference type="PROSITE" id="PS50104"/>
    </source>
</evidence>
<sequence>MAAKGFSMASSSSPKLKYEVFLSFRGEDTRRNFTDHLYAALVRAGVHTFREDDQLQRGKDISLELLKAIQESKISLVIFSKGYASSRWCLNELVKIIACKNTLGQIVVPIFYDVDPSDVRKQSNSYGKAFAEYEERFAADMEMIKEWRAALTEAADLSGWDLQNVADG</sequence>
<dbReference type="Gene3D" id="3.40.50.10140">
    <property type="entry name" value="Toll/interleukin-1 receptor homology (TIR) domain"/>
    <property type="match status" value="1"/>
</dbReference>
<dbReference type="PANTHER" id="PTHR32009">
    <property type="entry name" value="TMV RESISTANCE PROTEIN N-LIKE"/>
    <property type="match status" value="1"/>
</dbReference>